<dbReference type="EMBL" id="GL883009">
    <property type="protein sequence ID" value="EGG22676.1"/>
    <property type="molecule type" value="Genomic_DNA"/>
</dbReference>
<feature type="transmembrane region" description="Helical" evidence="1">
    <location>
        <begin position="104"/>
        <end position="123"/>
    </location>
</feature>
<dbReference type="AlphaFoldDB" id="F4PNZ7"/>
<keyword evidence="1" id="KW-0812">Transmembrane</keyword>
<dbReference type="GeneID" id="14874437"/>
<name>F4PNZ7_CACFS</name>
<proteinExistence type="predicted"/>
<gene>
    <name evidence="2" type="ORF">DFA_04806</name>
</gene>
<reference evidence="3" key="1">
    <citation type="journal article" date="2011" name="Genome Res.">
        <title>Phylogeny-wide analysis of social amoeba genomes highlights ancient origins for complex intercellular communication.</title>
        <authorList>
            <person name="Heidel A.J."/>
            <person name="Lawal H.M."/>
            <person name="Felder M."/>
            <person name="Schilde C."/>
            <person name="Helps N.R."/>
            <person name="Tunggal B."/>
            <person name="Rivero F."/>
            <person name="John U."/>
            <person name="Schleicher M."/>
            <person name="Eichinger L."/>
            <person name="Platzer M."/>
            <person name="Noegel A.A."/>
            <person name="Schaap P."/>
            <person name="Gloeckner G."/>
        </authorList>
    </citation>
    <scope>NUCLEOTIDE SEQUENCE [LARGE SCALE GENOMIC DNA]</scope>
    <source>
        <strain evidence="3">SH3</strain>
    </source>
</reference>
<feature type="transmembrane region" description="Helical" evidence="1">
    <location>
        <begin position="21"/>
        <end position="40"/>
    </location>
</feature>
<feature type="transmembrane region" description="Helical" evidence="1">
    <location>
        <begin position="262"/>
        <end position="283"/>
    </location>
</feature>
<feature type="transmembrane region" description="Helical" evidence="1">
    <location>
        <begin position="235"/>
        <end position="255"/>
    </location>
</feature>
<feature type="transmembrane region" description="Helical" evidence="1">
    <location>
        <begin position="69"/>
        <end position="92"/>
    </location>
</feature>
<keyword evidence="3" id="KW-1185">Reference proteome</keyword>
<feature type="transmembrane region" description="Helical" evidence="1">
    <location>
        <begin position="289"/>
        <end position="315"/>
    </location>
</feature>
<evidence type="ECO:0008006" key="4">
    <source>
        <dbReference type="Google" id="ProtNLM"/>
    </source>
</evidence>
<dbReference type="RefSeq" id="XP_004360527.1">
    <property type="nucleotide sequence ID" value="XM_004360470.1"/>
</dbReference>
<feature type="transmembrane region" description="Helical" evidence="1">
    <location>
        <begin position="193"/>
        <end position="215"/>
    </location>
</feature>
<dbReference type="OrthoDB" id="16189at2759"/>
<keyword evidence="1" id="KW-1133">Transmembrane helix</keyword>
<dbReference type="KEGG" id="dfa:DFA_04806"/>
<dbReference type="OMA" id="LMYEVAM"/>
<keyword evidence="1" id="KW-0472">Membrane</keyword>
<evidence type="ECO:0000313" key="2">
    <source>
        <dbReference type="EMBL" id="EGG22676.1"/>
    </source>
</evidence>
<feature type="transmembrane region" description="Helical" evidence="1">
    <location>
        <begin position="143"/>
        <end position="162"/>
    </location>
</feature>
<accession>F4PNZ7</accession>
<evidence type="ECO:0000256" key="1">
    <source>
        <dbReference type="SAM" id="Phobius"/>
    </source>
</evidence>
<organism evidence="2 3">
    <name type="scientific">Cavenderia fasciculata</name>
    <name type="common">Slime mold</name>
    <name type="synonym">Dictyostelium fasciculatum</name>
    <dbReference type="NCBI Taxonomy" id="261658"/>
    <lineage>
        <taxon>Eukaryota</taxon>
        <taxon>Amoebozoa</taxon>
        <taxon>Evosea</taxon>
        <taxon>Eumycetozoa</taxon>
        <taxon>Dictyostelia</taxon>
        <taxon>Acytosteliales</taxon>
        <taxon>Cavenderiaceae</taxon>
        <taxon>Cavenderia</taxon>
    </lineage>
</organism>
<dbReference type="Proteomes" id="UP000007797">
    <property type="component" value="Unassembled WGS sequence"/>
</dbReference>
<protein>
    <recommendedName>
        <fullName evidence="4">Transmembrane protein</fullName>
    </recommendedName>
</protein>
<sequence>MENVLLHSFAKKFTSSLRLQLAIFTVVAWAVALSIDRTYVESYRVKADDFFAKIPPMAEVMVRTSGQKAAIIVLAILETSIFGFGVAFLICAGSRVFKISNGLLRKRMIGSWIAIGFFCISWWPHSTAHSLIMTSSLDPYDNYIIMEVCFHWTIMYLIRLMYEVAMMRQKMNKGKENDPLTGPWYKNFINHSYVIFALGFAGGMVLMFKLSPIPYEKLEGYQVFFYVTFKIVDSLLLGLGFSFAYVMIRIIYYLPSNRGRRVAIISSVCIWFNYAIQVPHPIIHGKLPVAMINVIAVDYGVHIPIIITTGILAFYQFRMLELATDKNSSLGIATRMRKGSNSLSMRTITQTNGSAMSSNNSADLKNSQQLNSSQQAFASIKMDSAISTAQNDDSAESVTIEIPEQDETISGKPQDEESSVTSYNVAAIMMPTSVSNPDLKISKWDAIPWLAVLIKRGCGGAFWLNFTEIASSCSGILRVISVNTIIANNNLSSSLYTLYLYHSTYVQLQHTVFYMNNVLGNNDVI</sequence>
<evidence type="ECO:0000313" key="3">
    <source>
        <dbReference type="Proteomes" id="UP000007797"/>
    </source>
</evidence>